<gene>
    <name evidence="3" type="ORF">DUNSADRAFT_1723</name>
</gene>
<organism evidence="3 4">
    <name type="scientific">Dunaliella salina</name>
    <name type="common">Green alga</name>
    <name type="synonym">Protococcus salinus</name>
    <dbReference type="NCBI Taxonomy" id="3046"/>
    <lineage>
        <taxon>Eukaryota</taxon>
        <taxon>Viridiplantae</taxon>
        <taxon>Chlorophyta</taxon>
        <taxon>core chlorophytes</taxon>
        <taxon>Chlorophyceae</taxon>
        <taxon>CS clade</taxon>
        <taxon>Chlamydomonadales</taxon>
        <taxon>Dunaliellaceae</taxon>
        <taxon>Dunaliella</taxon>
    </lineage>
</organism>
<feature type="compositionally biased region" description="Polar residues" evidence="1">
    <location>
        <begin position="563"/>
        <end position="575"/>
    </location>
</feature>
<evidence type="ECO:0000259" key="2">
    <source>
        <dbReference type="Pfam" id="PF24793"/>
    </source>
</evidence>
<dbReference type="InterPro" id="IPR056442">
    <property type="entry name" value="GINT1_N"/>
</dbReference>
<protein>
    <recommendedName>
        <fullName evidence="2">Glucosamine inositolphosphorylceramide transferase 1 N-terminal domain-containing protein</fullName>
    </recommendedName>
</protein>
<dbReference type="PANTHER" id="PTHR31389">
    <property type="entry name" value="LD39211P"/>
    <property type="match status" value="1"/>
</dbReference>
<evidence type="ECO:0000313" key="4">
    <source>
        <dbReference type="Proteomes" id="UP000815325"/>
    </source>
</evidence>
<dbReference type="PANTHER" id="PTHR31389:SF4">
    <property type="entry name" value="LD39211P"/>
    <property type="match status" value="1"/>
</dbReference>
<dbReference type="Pfam" id="PF07801">
    <property type="entry name" value="DUF1647"/>
    <property type="match status" value="1"/>
</dbReference>
<dbReference type="Pfam" id="PF24793">
    <property type="entry name" value="GINT1_N"/>
    <property type="match status" value="1"/>
</dbReference>
<name>A0ABQ7FX48_DUNSA</name>
<keyword evidence="4" id="KW-1185">Reference proteome</keyword>
<dbReference type="InterPro" id="IPR023296">
    <property type="entry name" value="Glyco_hydro_beta-prop_sf"/>
</dbReference>
<dbReference type="Proteomes" id="UP000815325">
    <property type="component" value="Unassembled WGS sequence"/>
</dbReference>
<proteinExistence type="predicted"/>
<dbReference type="SUPFAM" id="SSF75005">
    <property type="entry name" value="Arabinanase/levansucrase/invertase"/>
    <property type="match status" value="1"/>
</dbReference>
<reference evidence="3" key="1">
    <citation type="submission" date="2017-08" db="EMBL/GenBank/DDBJ databases">
        <authorList>
            <person name="Polle J.E."/>
            <person name="Barry K."/>
            <person name="Cushman J."/>
            <person name="Schmutz J."/>
            <person name="Tran D."/>
            <person name="Hathwaick L.T."/>
            <person name="Yim W.C."/>
            <person name="Jenkins J."/>
            <person name="Mckie-Krisberg Z.M."/>
            <person name="Prochnik S."/>
            <person name="Lindquist E."/>
            <person name="Dockter R.B."/>
            <person name="Adam C."/>
            <person name="Molina H."/>
            <person name="Bunkerborg J."/>
            <person name="Jin E."/>
            <person name="Buchheim M."/>
            <person name="Magnuson J."/>
        </authorList>
    </citation>
    <scope>NUCLEOTIDE SEQUENCE</scope>
    <source>
        <strain evidence="3">CCAP 19/18</strain>
    </source>
</reference>
<evidence type="ECO:0000256" key="1">
    <source>
        <dbReference type="SAM" id="MobiDB-lite"/>
    </source>
</evidence>
<feature type="compositionally biased region" description="Polar residues" evidence="1">
    <location>
        <begin position="544"/>
        <end position="556"/>
    </location>
</feature>
<feature type="region of interest" description="Disordered" evidence="1">
    <location>
        <begin position="539"/>
        <end position="579"/>
    </location>
</feature>
<comment type="caution">
    <text evidence="3">The sequence shown here is derived from an EMBL/GenBank/DDBJ whole genome shotgun (WGS) entry which is preliminary data.</text>
</comment>
<dbReference type="InterPro" id="IPR012444">
    <property type="entry name" value="DUF1647"/>
</dbReference>
<sequence length="989" mass="108522">MHRGRHGMPWGLGVGDWVEDEGHSGCTATGVGGKRGARNISGLSLFEAGTLITLASIACLSLELATGHFHLLGSTSSPPTCGSTHASTLKAAQHKLSAVRAQTSDEAMLDCKAVGSHSGVSSPYLTIDQTHRGGLFVFYQLRNGQGRGEIGVGSQDSSARWMPLGTALKGRHSLASPWVTFDPTNDIYIMLPTVHSRRPGSSVEMFTASNPFYSHGSLHEFHHAANRARREAEQLCEDVHHQQSFPFSWVVTRSFIMLPTVHGESYIMLPTVYSERRGSSVEMFTTSKEAFPFGWQSQGPKLQEGPDLFGDGPDHFEGAAALHFDGQWWIFVTVQEQSPSQHFHLRLFHTTNLTDTWEEHARSPVCMDQRYARNGGRPVVIDGSVHRWAQDASTQAGQALHLLKLSLSLSSYSEAWMATRYPSSYSEAVTNSEAKRQSGLIEGHSLQDWHQLRHIDVQQVGPNGGWMGLMEGAASPPGTPSVLGGHHHYNEDHQQQHLHYQGEAGGAVGNSLEGAMQWVRGVLVVLVLTVWLARGLLPPGHPTPHSSGRSMGQQRLANKHRTSPASLHDTLSAQGGSELEKKLDGPALQPLISATRMSQWTSVVMQAWARLSVQLVSLLLVALGCSTFLFLIAPKNFQCPRWAIKVNILPSPSGGHTDAAAPFFPVPPPAGSLKVVSAANAPFFDRLQNMVASVQAWAPGQRVAMYDLGFTRQQLLDMACWQDVEVRSFPFSKLPPHVRDLHNYAFKALVIQEALVLNSLVLWIDAGLELRAPMYTMQSWLSQHGHVGALQEDNIGDPMYTRTKATVDAMGLSHFWPRAAKWQFCAGGLQGFVRGSDAERLVLGPVVNCSLRASCIAPHGASRANHNFDQTAFTLAIRANNYTCLPRETHCMWSTKKAARAPMQPSQPIEVVSRGHRLPKPYTALLKRRPQCSPLKEGLIPWAAEAPAEAPPWARYSLGFRLQKVYLQPIGDALVQAGSCWMCTMWRTS</sequence>
<evidence type="ECO:0000313" key="3">
    <source>
        <dbReference type="EMBL" id="KAF5826926.1"/>
    </source>
</evidence>
<feature type="domain" description="Glucosamine inositolphosphorylceramide transferase 1 N-terminal" evidence="2">
    <location>
        <begin position="321"/>
        <end position="472"/>
    </location>
</feature>
<accession>A0ABQ7FX48</accession>
<dbReference type="EMBL" id="MU070653">
    <property type="protein sequence ID" value="KAF5826926.1"/>
    <property type="molecule type" value="Genomic_DNA"/>
</dbReference>